<keyword evidence="3" id="KW-0813">Transport</keyword>
<keyword evidence="6 8" id="KW-1133">Transmembrane helix</keyword>
<sequence>MESTRTERADTEEEPATDSGRAPLLIVLALGALTALAPLSLDMYLPALPGVADDLGVAASTAQLTLTACLVGLAVGQLVVGPLSDALGRRPPLIVGMAVYTAATFACAFAHDATALLGLRVLQGIAGASGIVIARAIVRDLFDGVAAGRFFSTLMLVSGAAPVAAPLVGGQLLRVTDWRGIFLVLGAVSAVILVLTVAAVRESLPPERRSGGALGATLRTMGGLLRDRVFTGYVLTGALAFAALFGYISGSSFVIQDIYGASAQTFSLLFGLNGVGIVIAGQLNGHVLLGRFRMERLLAAGLAVITAAGAALVALALVHAPLWAVVAALFVLASGMGLILPNSTALSLQRAGHAAGAASALLGTAQFLIGAAAGPLVGLGDGGSALPMAATILTMSLAACAACVLLTRPQALAPSRTAD</sequence>
<dbReference type="InterPro" id="IPR011701">
    <property type="entry name" value="MFS"/>
</dbReference>
<feature type="transmembrane region" description="Helical" evidence="8">
    <location>
        <begin position="61"/>
        <end position="80"/>
    </location>
</feature>
<feature type="transmembrane region" description="Helical" evidence="8">
    <location>
        <begin position="21"/>
        <end position="41"/>
    </location>
</feature>
<dbReference type="InterPro" id="IPR020846">
    <property type="entry name" value="MFS_dom"/>
</dbReference>
<comment type="subcellular location">
    <subcellularLocation>
        <location evidence="1">Cell membrane</location>
        <topology evidence="1">Multi-pass membrane protein</topology>
    </subcellularLocation>
</comment>
<dbReference type="NCBIfam" id="TIGR00710">
    <property type="entry name" value="efflux_Bcr_CflA"/>
    <property type="match status" value="1"/>
</dbReference>
<feature type="transmembrane region" description="Helical" evidence="8">
    <location>
        <begin position="268"/>
        <end position="290"/>
    </location>
</feature>
<dbReference type="PANTHER" id="PTHR23502:SF132">
    <property type="entry name" value="POLYAMINE TRANSPORTER 2-RELATED"/>
    <property type="match status" value="1"/>
</dbReference>
<protein>
    <submittedName>
        <fullName evidence="10">DHA1 family bicyclomycin/chloramphenicol resistance-like MFS transporter</fullName>
    </submittedName>
</protein>
<reference evidence="10 11" key="1">
    <citation type="submission" date="2020-08" db="EMBL/GenBank/DDBJ databases">
        <title>Sequencing the genomes of 1000 actinobacteria strains.</title>
        <authorList>
            <person name="Klenk H.-P."/>
        </authorList>
    </citation>
    <scope>NUCLEOTIDE SEQUENCE [LARGE SCALE GENOMIC DNA]</scope>
    <source>
        <strain evidence="10 11">DSM 46659</strain>
    </source>
</reference>
<evidence type="ECO:0000256" key="7">
    <source>
        <dbReference type="ARBA" id="ARBA00023136"/>
    </source>
</evidence>
<dbReference type="InterPro" id="IPR036259">
    <property type="entry name" value="MFS_trans_sf"/>
</dbReference>
<feature type="transmembrane region" description="Helical" evidence="8">
    <location>
        <begin position="150"/>
        <end position="168"/>
    </location>
</feature>
<dbReference type="GO" id="GO:0005886">
    <property type="term" value="C:plasma membrane"/>
    <property type="evidence" value="ECO:0007669"/>
    <property type="project" value="UniProtKB-SubCell"/>
</dbReference>
<evidence type="ECO:0000256" key="6">
    <source>
        <dbReference type="ARBA" id="ARBA00022989"/>
    </source>
</evidence>
<comment type="similarity">
    <text evidence="2">Belongs to the major facilitator superfamily. Bcr/CmlA family.</text>
</comment>
<keyword evidence="7 8" id="KW-0472">Membrane</keyword>
<feature type="transmembrane region" description="Helical" evidence="8">
    <location>
        <begin position="117"/>
        <end position="138"/>
    </location>
</feature>
<dbReference type="EMBL" id="JACHDS010000001">
    <property type="protein sequence ID" value="MBB6173006.1"/>
    <property type="molecule type" value="Genomic_DNA"/>
</dbReference>
<dbReference type="InterPro" id="IPR004812">
    <property type="entry name" value="Efflux_drug-R_Bcr/CmlA"/>
</dbReference>
<feature type="transmembrane region" description="Helical" evidence="8">
    <location>
        <begin position="385"/>
        <end position="406"/>
    </location>
</feature>
<evidence type="ECO:0000256" key="2">
    <source>
        <dbReference type="ARBA" id="ARBA00006236"/>
    </source>
</evidence>
<dbReference type="PROSITE" id="PS00216">
    <property type="entry name" value="SUGAR_TRANSPORT_1"/>
    <property type="match status" value="1"/>
</dbReference>
<evidence type="ECO:0000256" key="3">
    <source>
        <dbReference type="ARBA" id="ARBA00022448"/>
    </source>
</evidence>
<evidence type="ECO:0000259" key="9">
    <source>
        <dbReference type="PROSITE" id="PS50850"/>
    </source>
</evidence>
<dbReference type="PROSITE" id="PS50850">
    <property type="entry name" value="MFS"/>
    <property type="match status" value="1"/>
</dbReference>
<evidence type="ECO:0000256" key="8">
    <source>
        <dbReference type="SAM" id="Phobius"/>
    </source>
</evidence>
<feature type="transmembrane region" description="Helical" evidence="8">
    <location>
        <begin position="322"/>
        <end position="340"/>
    </location>
</feature>
<keyword evidence="11" id="KW-1185">Reference proteome</keyword>
<dbReference type="FunFam" id="1.20.1720.10:FF:000005">
    <property type="entry name" value="Bcr/CflA family efflux transporter"/>
    <property type="match status" value="1"/>
</dbReference>
<dbReference type="GO" id="GO:0042910">
    <property type="term" value="F:xenobiotic transmembrane transporter activity"/>
    <property type="evidence" value="ECO:0007669"/>
    <property type="project" value="InterPro"/>
</dbReference>
<feature type="domain" description="Major facilitator superfamily (MFS) profile" evidence="9">
    <location>
        <begin position="24"/>
        <end position="412"/>
    </location>
</feature>
<dbReference type="Gene3D" id="1.20.1720.10">
    <property type="entry name" value="Multidrug resistance protein D"/>
    <property type="match status" value="1"/>
</dbReference>
<feature type="transmembrane region" description="Helical" evidence="8">
    <location>
        <begin position="229"/>
        <end position="248"/>
    </location>
</feature>
<dbReference type="RefSeq" id="WP_184076223.1">
    <property type="nucleotide sequence ID" value="NZ_JACHDS010000001.1"/>
</dbReference>
<organism evidence="10 11">
    <name type="scientific">Nocardiopsis mwathae</name>
    <dbReference type="NCBI Taxonomy" id="1472723"/>
    <lineage>
        <taxon>Bacteria</taxon>
        <taxon>Bacillati</taxon>
        <taxon>Actinomycetota</taxon>
        <taxon>Actinomycetes</taxon>
        <taxon>Streptosporangiales</taxon>
        <taxon>Nocardiopsidaceae</taxon>
        <taxon>Nocardiopsis</taxon>
    </lineage>
</organism>
<dbReference type="GO" id="GO:1990961">
    <property type="term" value="P:xenobiotic detoxification by transmembrane export across the plasma membrane"/>
    <property type="evidence" value="ECO:0007669"/>
    <property type="project" value="InterPro"/>
</dbReference>
<evidence type="ECO:0000256" key="4">
    <source>
        <dbReference type="ARBA" id="ARBA00022475"/>
    </source>
</evidence>
<proteinExistence type="inferred from homology"/>
<dbReference type="Pfam" id="PF07690">
    <property type="entry name" value="MFS_1"/>
    <property type="match status" value="1"/>
</dbReference>
<evidence type="ECO:0000313" key="10">
    <source>
        <dbReference type="EMBL" id="MBB6173006.1"/>
    </source>
</evidence>
<dbReference type="InterPro" id="IPR005829">
    <property type="entry name" value="Sugar_transporter_CS"/>
</dbReference>
<gene>
    <name evidence="10" type="ORF">HNR23_003066</name>
</gene>
<keyword evidence="5 8" id="KW-0812">Transmembrane</keyword>
<feature type="transmembrane region" description="Helical" evidence="8">
    <location>
        <begin position="297"/>
        <end position="316"/>
    </location>
</feature>
<evidence type="ECO:0000256" key="1">
    <source>
        <dbReference type="ARBA" id="ARBA00004651"/>
    </source>
</evidence>
<dbReference type="AlphaFoldDB" id="A0A7W9YKS0"/>
<dbReference type="Proteomes" id="UP000546642">
    <property type="component" value="Unassembled WGS sequence"/>
</dbReference>
<name>A0A7W9YKS0_9ACTN</name>
<accession>A0A7W9YKS0</accession>
<dbReference type="SUPFAM" id="SSF103473">
    <property type="entry name" value="MFS general substrate transporter"/>
    <property type="match status" value="1"/>
</dbReference>
<feature type="transmembrane region" description="Helical" evidence="8">
    <location>
        <begin position="180"/>
        <end position="200"/>
    </location>
</feature>
<feature type="transmembrane region" description="Helical" evidence="8">
    <location>
        <begin position="92"/>
        <end position="111"/>
    </location>
</feature>
<keyword evidence="4" id="KW-1003">Cell membrane</keyword>
<dbReference type="PANTHER" id="PTHR23502">
    <property type="entry name" value="MAJOR FACILITATOR SUPERFAMILY"/>
    <property type="match status" value="1"/>
</dbReference>
<evidence type="ECO:0000313" key="11">
    <source>
        <dbReference type="Proteomes" id="UP000546642"/>
    </source>
</evidence>
<comment type="caution">
    <text evidence="10">The sequence shown here is derived from an EMBL/GenBank/DDBJ whole genome shotgun (WGS) entry which is preliminary data.</text>
</comment>
<dbReference type="CDD" id="cd17320">
    <property type="entry name" value="MFS_MdfA_MDR_like"/>
    <property type="match status" value="1"/>
</dbReference>
<feature type="transmembrane region" description="Helical" evidence="8">
    <location>
        <begin position="352"/>
        <end position="373"/>
    </location>
</feature>
<evidence type="ECO:0000256" key="5">
    <source>
        <dbReference type="ARBA" id="ARBA00022692"/>
    </source>
</evidence>